<dbReference type="Proteomes" id="UP000254879">
    <property type="component" value="Unassembled WGS sequence"/>
</dbReference>
<dbReference type="EMBL" id="UGPG01000001">
    <property type="protein sequence ID" value="STY44656.1"/>
    <property type="molecule type" value="Genomic_DNA"/>
</dbReference>
<evidence type="ECO:0000313" key="2">
    <source>
        <dbReference type="Proteomes" id="UP000254879"/>
    </source>
</evidence>
<evidence type="ECO:0000313" key="1">
    <source>
        <dbReference type="EMBL" id="STY44656.1"/>
    </source>
</evidence>
<proteinExistence type="predicted"/>
<dbReference type="RefSeq" id="WP_159099837.1">
    <property type="nucleotide sequence ID" value="NZ_JBHLUC010000003.1"/>
</dbReference>
<dbReference type="AlphaFoldDB" id="A0A378MGM8"/>
<accession>A0A378MGM8</accession>
<protein>
    <submittedName>
        <fullName evidence="1">Uncharacterized protein</fullName>
    </submittedName>
</protein>
<name>A0A378MGM8_LISGR</name>
<gene>
    <name evidence="1" type="ORF">NCTC10815_02009</name>
</gene>
<dbReference type="NCBIfam" id="NF041642">
    <property type="entry name" value="RAxF_45"/>
    <property type="match status" value="1"/>
</dbReference>
<organism evidence="1 2">
    <name type="scientific">Listeria grayi</name>
    <name type="common">Listeria murrayi</name>
    <dbReference type="NCBI Taxonomy" id="1641"/>
    <lineage>
        <taxon>Bacteria</taxon>
        <taxon>Bacillati</taxon>
        <taxon>Bacillota</taxon>
        <taxon>Bacilli</taxon>
        <taxon>Bacillales</taxon>
        <taxon>Listeriaceae</taxon>
        <taxon>Listeria</taxon>
    </lineage>
</organism>
<dbReference type="InterPro" id="IPR048146">
    <property type="entry name" value="RAxF_45-like"/>
</dbReference>
<reference evidence="1 2" key="1">
    <citation type="submission" date="2018-06" db="EMBL/GenBank/DDBJ databases">
        <authorList>
            <consortium name="Pathogen Informatics"/>
            <person name="Doyle S."/>
        </authorList>
    </citation>
    <scope>NUCLEOTIDE SEQUENCE [LARGE SCALE GENOMIC DNA]</scope>
    <source>
        <strain evidence="2">NCTC 10815</strain>
    </source>
</reference>
<sequence length="50" mass="5767">MLFTIARSNLMTFLYFVRAIISTIFVQGISLSFFKQTNSRKRSIESTTTV</sequence>